<dbReference type="GO" id="GO:0031429">
    <property type="term" value="C:box H/ACA snoRNP complex"/>
    <property type="evidence" value="ECO:0007669"/>
    <property type="project" value="UniProtKB-UniRule"/>
</dbReference>
<dbReference type="PANTHER" id="PTHR23105">
    <property type="entry name" value="RIBOSOMAL PROTEIN L7AE FAMILY MEMBER"/>
    <property type="match status" value="1"/>
</dbReference>
<dbReference type="VEuPathDB" id="FungiDB:TAPDE_004155"/>
<gene>
    <name evidence="11" type="ORF">TAPDE_004155</name>
</gene>
<protein>
    <recommendedName>
        <fullName evidence="8">H/ACA ribonucleoprotein complex subunit 2</fullName>
    </recommendedName>
    <alternativeName>
        <fullName evidence="8">Nucleolar protein family A member 2</fullName>
    </alternativeName>
</protein>
<dbReference type="PRINTS" id="PR00881">
    <property type="entry name" value="L7ARS6FAMILY"/>
</dbReference>
<proteinExistence type="inferred from homology"/>
<dbReference type="InterPro" id="IPR004038">
    <property type="entry name" value="Ribosomal_eL8/eL30/eS12/Gad45"/>
</dbReference>
<dbReference type="Gene3D" id="3.30.1330.30">
    <property type="match status" value="1"/>
</dbReference>
<name>R4XDC8_TAPDE</name>
<keyword evidence="4" id="KW-0698">rRNA processing</keyword>
<keyword evidence="3" id="KW-0690">Ribosome biogenesis</keyword>
<sequence length="164" mass="17875">MAKTKEKKEKKTAVAGGEEVDSTEVDSYDEKSKSVCAIASPLAPKKLNKKILKTIKKASKAKHVKRGVKEVVKALRKKEHGLVIIAGDISPIDVISHLPVLCEDNGIPYIYTPSKEELGGAGGTKRPTSVVMVQLGGKKKDEAASSEYKEAYEEIVKEIEKEQK</sequence>
<keyword evidence="6 8" id="KW-0539">Nucleus</keyword>
<dbReference type="AlphaFoldDB" id="R4XDC8"/>
<dbReference type="GO" id="GO:0000398">
    <property type="term" value="P:mRNA splicing, via spliceosome"/>
    <property type="evidence" value="ECO:0007669"/>
    <property type="project" value="UniProtKB-UniRule"/>
</dbReference>
<reference evidence="11 12" key="1">
    <citation type="journal article" date="2013" name="MBio">
        <title>Genome sequencing of the plant pathogen Taphrina deformans, the causal agent of peach leaf curl.</title>
        <authorList>
            <person name="Cisse O.H."/>
            <person name="Almeida J.M.G.C.F."/>
            <person name="Fonseca A."/>
            <person name="Kumar A.A."/>
            <person name="Salojaervi J."/>
            <person name="Overmyer K."/>
            <person name="Hauser P.M."/>
            <person name="Pagni M."/>
        </authorList>
    </citation>
    <scope>NUCLEOTIDE SEQUENCE [LARGE SCALE GENOMIC DNA]</scope>
    <source>
        <strain evidence="12">PYCC 5710 / ATCC 11124 / CBS 356.35 / IMI 108563 / JCM 9778 / NBRC 8474</strain>
    </source>
</reference>
<evidence type="ECO:0000256" key="5">
    <source>
        <dbReference type="ARBA" id="ARBA00022884"/>
    </source>
</evidence>
<dbReference type="PRINTS" id="PR00883">
    <property type="entry name" value="NUCLEARHMG"/>
</dbReference>
<feature type="compositionally biased region" description="Acidic residues" evidence="9">
    <location>
        <begin position="18"/>
        <end position="27"/>
    </location>
</feature>
<dbReference type="STRING" id="1097556.R4XDC8"/>
<dbReference type="GO" id="GO:0031120">
    <property type="term" value="P:snRNA pseudouridine synthesis"/>
    <property type="evidence" value="ECO:0007669"/>
    <property type="project" value="UniProtKB-UniRule"/>
</dbReference>
<comment type="function">
    <text evidence="8">Common component of the spliceosome and rRNA processing machinery.</text>
</comment>
<evidence type="ECO:0000313" key="12">
    <source>
        <dbReference type="Proteomes" id="UP000013776"/>
    </source>
</evidence>
<feature type="compositionally biased region" description="Basic and acidic residues" evidence="9">
    <location>
        <begin position="1"/>
        <end position="12"/>
    </location>
</feature>
<evidence type="ECO:0000256" key="1">
    <source>
        <dbReference type="ARBA" id="ARBA00004604"/>
    </source>
</evidence>
<comment type="similarity">
    <text evidence="2 8">Belongs to the eukaryotic ribosomal protein eL8 family.</text>
</comment>
<dbReference type="GO" id="GO:0031118">
    <property type="term" value="P:rRNA pseudouridine synthesis"/>
    <property type="evidence" value="ECO:0007669"/>
    <property type="project" value="UniProtKB-ARBA"/>
</dbReference>
<evidence type="ECO:0000256" key="4">
    <source>
        <dbReference type="ARBA" id="ARBA00022552"/>
    </source>
</evidence>
<dbReference type="Proteomes" id="UP000013776">
    <property type="component" value="Unassembled WGS sequence"/>
</dbReference>
<dbReference type="GO" id="GO:0034513">
    <property type="term" value="F:box H/ACA snoRNA binding"/>
    <property type="evidence" value="ECO:0007669"/>
    <property type="project" value="UniProtKB-ARBA"/>
</dbReference>
<dbReference type="FunFam" id="3.30.1330.30:FF:000015">
    <property type="entry name" value="H/ACA ribonucleoprotein complex subunit NHP2"/>
    <property type="match status" value="1"/>
</dbReference>
<evidence type="ECO:0000256" key="2">
    <source>
        <dbReference type="ARBA" id="ARBA00007337"/>
    </source>
</evidence>
<dbReference type="EMBL" id="CAHR02000183">
    <property type="protein sequence ID" value="CCG83835.1"/>
    <property type="molecule type" value="Genomic_DNA"/>
</dbReference>
<evidence type="ECO:0000256" key="3">
    <source>
        <dbReference type="ARBA" id="ARBA00022517"/>
    </source>
</evidence>
<evidence type="ECO:0000256" key="7">
    <source>
        <dbReference type="ARBA" id="ARBA00023274"/>
    </source>
</evidence>
<keyword evidence="5 8" id="KW-0694">RNA-binding</keyword>
<evidence type="ECO:0000256" key="6">
    <source>
        <dbReference type="ARBA" id="ARBA00023242"/>
    </source>
</evidence>
<evidence type="ECO:0000259" key="10">
    <source>
        <dbReference type="Pfam" id="PF01248"/>
    </source>
</evidence>
<comment type="function">
    <text evidence="8">Required for ribosome biogenesis. Part of a complex which catalyzes pseudouridylation of rRNA. This involves the isomerization of uridine such that the ribose is subsequently attached to C5, instead of the normal N1. Pseudouridine ('psi') residues may serve to stabilize the conformation of rRNAs.</text>
</comment>
<accession>R4XDC8</accession>
<dbReference type="InterPro" id="IPR002415">
    <property type="entry name" value="H/ACA_rnp_Nhp2-like"/>
</dbReference>
<evidence type="ECO:0000313" key="11">
    <source>
        <dbReference type="EMBL" id="CCG83835.1"/>
    </source>
</evidence>
<dbReference type="OrthoDB" id="5364946at2759"/>
<dbReference type="Pfam" id="PF01248">
    <property type="entry name" value="Ribosomal_L7Ae"/>
    <property type="match status" value="1"/>
</dbReference>
<dbReference type="SUPFAM" id="SSF55315">
    <property type="entry name" value="L30e-like"/>
    <property type="match status" value="1"/>
</dbReference>
<comment type="subcellular location">
    <subcellularLocation>
        <location evidence="1 8">Nucleus</location>
        <location evidence="1 8">Nucleolus</location>
    </subcellularLocation>
</comment>
<feature type="domain" description="Ribosomal protein eL8/eL30/eS12/Gadd45" evidence="10">
    <location>
        <begin position="50"/>
        <end position="141"/>
    </location>
</feature>
<evidence type="ECO:0000256" key="9">
    <source>
        <dbReference type="SAM" id="MobiDB-lite"/>
    </source>
</evidence>
<evidence type="ECO:0000256" key="8">
    <source>
        <dbReference type="RuleBase" id="RU366039"/>
    </source>
</evidence>
<organism evidence="11 12">
    <name type="scientific">Taphrina deformans (strain PYCC 5710 / ATCC 11124 / CBS 356.35 / IMI 108563 / JCM 9778 / NBRC 8474)</name>
    <name type="common">Peach leaf curl fungus</name>
    <name type="synonym">Lalaria deformans</name>
    <dbReference type="NCBI Taxonomy" id="1097556"/>
    <lineage>
        <taxon>Eukaryota</taxon>
        <taxon>Fungi</taxon>
        <taxon>Dikarya</taxon>
        <taxon>Ascomycota</taxon>
        <taxon>Taphrinomycotina</taxon>
        <taxon>Taphrinomycetes</taxon>
        <taxon>Taphrinales</taxon>
        <taxon>Taphrinaceae</taxon>
        <taxon>Taphrina</taxon>
    </lineage>
</organism>
<feature type="region of interest" description="Disordered" evidence="9">
    <location>
        <begin position="1"/>
        <end position="31"/>
    </location>
</feature>
<dbReference type="InterPro" id="IPR050257">
    <property type="entry name" value="eL8/uL1-like"/>
</dbReference>
<comment type="caution">
    <text evidence="11">The sequence shown here is derived from an EMBL/GenBank/DDBJ whole genome shotgun (WGS) entry which is preliminary data.</text>
</comment>
<keyword evidence="7 8" id="KW-0687">Ribonucleoprotein</keyword>
<dbReference type="InterPro" id="IPR029064">
    <property type="entry name" value="Ribosomal_eL30-like_sf"/>
</dbReference>
<dbReference type="eggNOG" id="KOG3167">
    <property type="taxonomic scope" value="Eukaryota"/>
</dbReference>
<keyword evidence="12" id="KW-1185">Reference proteome</keyword>
<dbReference type="InterPro" id="IPR018492">
    <property type="entry name" value="Ribosomal_eL8/Nhp2"/>
</dbReference>